<evidence type="ECO:0008006" key="4">
    <source>
        <dbReference type="Google" id="ProtNLM"/>
    </source>
</evidence>
<name>A0A6G1JKP0_9PLEO</name>
<reference evidence="2" key="1">
    <citation type="journal article" date="2020" name="Stud. Mycol.">
        <title>101 Dothideomycetes genomes: a test case for predicting lifestyles and emergence of pathogens.</title>
        <authorList>
            <person name="Haridas S."/>
            <person name="Albert R."/>
            <person name="Binder M."/>
            <person name="Bloem J."/>
            <person name="Labutti K."/>
            <person name="Salamov A."/>
            <person name="Andreopoulos B."/>
            <person name="Baker S."/>
            <person name="Barry K."/>
            <person name="Bills G."/>
            <person name="Bluhm B."/>
            <person name="Cannon C."/>
            <person name="Castanera R."/>
            <person name="Culley D."/>
            <person name="Daum C."/>
            <person name="Ezra D."/>
            <person name="Gonzalez J."/>
            <person name="Henrissat B."/>
            <person name="Kuo A."/>
            <person name="Liang C."/>
            <person name="Lipzen A."/>
            <person name="Lutzoni F."/>
            <person name="Magnuson J."/>
            <person name="Mondo S."/>
            <person name="Nolan M."/>
            <person name="Ohm R."/>
            <person name="Pangilinan J."/>
            <person name="Park H.-J."/>
            <person name="Ramirez L."/>
            <person name="Alfaro M."/>
            <person name="Sun H."/>
            <person name="Tritt A."/>
            <person name="Yoshinaga Y."/>
            <person name="Zwiers L.-H."/>
            <person name="Turgeon B."/>
            <person name="Goodwin S."/>
            <person name="Spatafora J."/>
            <person name="Crous P."/>
            <person name="Grigoriev I."/>
        </authorList>
    </citation>
    <scope>NUCLEOTIDE SEQUENCE</scope>
    <source>
        <strain evidence="2">CBS 122367</strain>
    </source>
</reference>
<feature type="signal peptide" evidence="1">
    <location>
        <begin position="1"/>
        <end position="21"/>
    </location>
</feature>
<dbReference type="OrthoDB" id="3437405at2759"/>
<gene>
    <name evidence="2" type="ORF">K458DRAFT_382368</name>
</gene>
<evidence type="ECO:0000313" key="2">
    <source>
        <dbReference type="EMBL" id="KAF2690791.1"/>
    </source>
</evidence>
<evidence type="ECO:0000313" key="3">
    <source>
        <dbReference type="Proteomes" id="UP000799291"/>
    </source>
</evidence>
<feature type="chain" id="PRO_5026349791" description="ADP-ribosylation" evidence="1">
    <location>
        <begin position="22"/>
        <end position="353"/>
    </location>
</feature>
<keyword evidence="3" id="KW-1185">Reference proteome</keyword>
<evidence type="ECO:0000256" key="1">
    <source>
        <dbReference type="SAM" id="SignalP"/>
    </source>
</evidence>
<protein>
    <recommendedName>
        <fullName evidence="4">ADP-ribosylation</fullName>
    </recommendedName>
</protein>
<sequence>MNLSILFHILLLLGSCAVLQALTIPTANQDGLIVRDELSGMVGDVVDIDRRPTKTKKPNAKSHKEFDICNLSRYGCLNDVDSSGSPEEGVIVPGRVGRDGDARSFEANIKTGAVKLRSKSYYSSGQLFDKAVTGLNLKEAWTDYQTDDVRKYQAQLFTKKPAGRKVDYVTEHIVELQSIMRFLEAVTRAKRKRGGHEPVKLNNKTDPQWFTTNWNKNVQAKIGGRHKKFLGYSESKATKSKNKSLNDIIFEGMGSQRHADDFILCETGINSGENLALLIGSKSKDPTGKSDYNLAAMRIEFMNAQPAQFEAKGETGVTEQVTHALPLYEKVGFGRATGLVKECQRGYGAIEEV</sequence>
<dbReference type="EMBL" id="MU005570">
    <property type="protein sequence ID" value="KAF2690791.1"/>
    <property type="molecule type" value="Genomic_DNA"/>
</dbReference>
<dbReference type="AlphaFoldDB" id="A0A6G1JKP0"/>
<proteinExistence type="predicted"/>
<dbReference type="Proteomes" id="UP000799291">
    <property type="component" value="Unassembled WGS sequence"/>
</dbReference>
<accession>A0A6G1JKP0</accession>
<organism evidence="2 3">
    <name type="scientific">Lentithecium fluviatile CBS 122367</name>
    <dbReference type="NCBI Taxonomy" id="1168545"/>
    <lineage>
        <taxon>Eukaryota</taxon>
        <taxon>Fungi</taxon>
        <taxon>Dikarya</taxon>
        <taxon>Ascomycota</taxon>
        <taxon>Pezizomycotina</taxon>
        <taxon>Dothideomycetes</taxon>
        <taxon>Pleosporomycetidae</taxon>
        <taxon>Pleosporales</taxon>
        <taxon>Massarineae</taxon>
        <taxon>Lentitheciaceae</taxon>
        <taxon>Lentithecium</taxon>
    </lineage>
</organism>
<keyword evidence="1" id="KW-0732">Signal</keyword>